<dbReference type="InterPro" id="IPR007021">
    <property type="entry name" value="DUF659"/>
</dbReference>
<dbReference type="AlphaFoldDB" id="A0A9N9P7I5"/>
<gene>
    <name evidence="7" type="ORF">CPELLU_LOCUS17439</name>
</gene>
<evidence type="ECO:0000259" key="6">
    <source>
        <dbReference type="Pfam" id="PF04937"/>
    </source>
</evidence>
<feature type="domain" description="DUF659" evidence="6">
    <location>
        <begin position="127"/>
        <end position="246"/>
    </location>
</feature>
<keyword evidence="5" id="KW-0539">Nucleus</keyword>
<feature type="non-terminal residue" evidence="7">
    <location>
        <position position="248"/>
    </location>
</feature>
<dbReference type="SUPFAM" id="SSF140996">
    <property type="entry name" value="Hermes dimerisation domain"/>
    <property type="match status" value="1"/>
</dbReference>
<dbReference type="Pfam" id="PF04937">
    <property type="entry name" value="DUF659"/>
    <property type="match status" value="1"/>
</dbReference>
<evidence type="ECO:0000256" key="3">
    <source>
        <dbReference type="ARBA" id="ARBA00022771"/>
    </source>
</evidence>
<keyword evidence="8" id="KW-1185">Reference proteome</keyword>
<sequence length="248" mass="28288">MSNWPLPSPDIQCLLRTLPTKSTGHPIGTAAIMSSHIKKCPKTPLDVRTYLLNAHQFQQQKMKMNPTIIQDQQSDILSDESILPVNIYETNKLLLESIIEGGAPLSFVDSTKFREFVHLINIHYHVPTRKQLSNDILNDVYKKVQVSIQKFISKFEWISITTDGWTNIHQDHIINYMVIGKNRQTELVKIKDTFGESQTSTVIFKDLDDILIRIGLEKINAIITDGAANHIRMKVILTQKYSNILALP</sequence>
<accession>A0A9N9P7I5</accession>
<evidence type="ECO:0000256" key="1">
    <source>
        <dbReference type="ARBA" id="ARBA00004123"/>
    </source>
</evidence>
<dbReference type="GO" id="GO:0008270">
    <property type="term" value="F:zinc ion binding"/>
    <property type="evidence" value="ECO:0007669"/>
    <property type="project" value="UniProtKB-KW"/>
</dbReference>
<evidence type="ECO:0000256" key="2">
    <source>
        <dbReference type="ARBA" id="ARBA00022723"/>
    </source>
</evidence>
<evidence type="ECO:0000256" key="4">
    <source>
        <dbReference type="ARBA" id="ARBA00022833"/>
    </source>
</evidence>
<dbReference type="PANTHER" id="PTHR46481:SF10">
    <property type="entry name" value="ZINC FINGER BED DOMAIN-CONTAINING PROTEIN 39"/>
    <property type="match status" value="1"/>
</dbReference>
<organism evidence="7 8">
    <name type="scientific">Cetraspora pellucida</name>
    <dbReference type="NCBI Taxonomy" id="1433469"/>
    <lineage>
        <taxon>Eukaryota</taxon>
        <taxon>Fungi</taxon>
        <taxon>Fungi incertae sedis</taxon>
        <taxon>Mucoromycota</taxon>
        <taxon>Glomeromycotina</taxon>
        <taxon>Glomeromycetes</taxon>
        <taxon>Diversisporales</taxon>
        <taxon>Gigasporaceae</taxon>
        <taxon>Cetraspora</taxon>
    </lineage>
</organism>
<evidence type="ECO:0000313" key="8">
    <source>
        <dbReference type="Proteomes" id="UP000789759"/>
    </source>
</evidence>
<dbReference type="EMBL" id="CAJVQA010029617">
    <property type="protein sequence ID" value="CAG8797423.1"/>
    <property type="molecule type" value="Genomic_DNA"/>
</dbReference>
<evidence type="ECO:0000256" key="5">
    <source>
        <dbReference type="ARBA" id="ARBA00023242"/>
    </source>
</evidence>
<keyword evidence="3" id="KW-0863">Zinc-finger</keyword>
<comment type="subcellular location">
    <subcellularLocation>
        <location evidence="1">Nucleus</location>
    </subcellularLocation>
</comment>
<proteinExistence type="predicted"/>
<protein>
    <submittedName>
        <fullName evidence="7">12403_t:CDS:1</fullName>
    </submittedName>
</protein>
<keyword evidence="2" id="KW-0479">Metal-binding</keyword>
<dbReference type="PANTHER" id="PTHR46481">
    <property type="entry name" value="ZINC FINGER BED DOMAIN-CONTAINING PROTEIN 4"/>
    <property type="match status" value="1"/>
</dbReference>
<evidence type="ECO:0000313" key="7">
    <source>
        <dbReference type="EMBL" id="CAG8797423.1"/>
    </source>
</evidence>
<reference evidence="7" key="1">
    <citation type="submission" date="2021-06" db="EMBL/GenBank/DDBJ databases">
        <authorList>
            <person name="Kallberg Y."/>
            <person name="Tangrot J."/>
            <person name="Rosling A."/>
        </authorList>
    </citation>
    <scope>NUCLEOTIDE SEQUENCE</scope>
    <source>
        <strain evidence="7">FL966</strain>
    </source>
</reference>
<dbReference type="Proteomes" id="UP000789759">
    <property type="component" value="Unassembled WGS sequence"/>
</dbReference>
<keyword evidence="4" id="KW-0862">Zinc</keyword>
<dbReference type="GO" id="GO:0005634">
    <property type="term" value="C:nucleus"/>
    <property type="evidence" value="ECO:0007669"/>
    <property type="project" value="UniProtKB-SubCell"/>
</dbReference>
<dbReference type="InterPro" id="IPR052035">
    <property type="entry name" value="ZnF_BED_domain_contain"/>
</dbReference>
<comment type="caution">
    <text evidence="7">The sequence shown here is derived from an EMBL/GenBank/DDBJ whole genome shotgun (WGS) entry which is preliminary data.</text>
</comment>
<name>A0A9N9P7I5_9GLOM</name>
<dbReference type="OrthoDB" id="2389127at2759"/>